<feature type="binding site" evidence="2">
    <location>
        <position position="259"/>
    </location>
    <ligand>
        <name>substrate</name>
    </ligand>
</feature>
<dbReference type="GO" id="GO:0016787">
    <property type="term" value="F:hydrolase activity"/>
    <property type="evidence" value="ECO:0007669"/>
    <property type="project" value="UniProtKB-KW"/>
</dbReference>
<dbReference type="STRING" id="1317125.SAMN05444128_0306"/>
<dbReference type="RefSeq" id="WP_076665741.1">
    <property type="nucleotide sequence ID" value="NZ_FTPP01000001.1"/>
</dbReference>
<dbReference type="PROSITE" id="PS51186">
    <property type="entry name" value="GNAT"/>
    <property type="match status" value="1"/>
</dbReference>
<protein>
    <submittedName>
        <fullName evidence="4">UDP-2,4-diacetamido-2,4,6-trideoxy-beta-L-altropyranose hydrolase</fullName>
    </submittedName>
</protein>
<feature type="active site" description="Proton acceptor" evidence="1">
    <location>
        <position position="21"/>
    </location>
</feature>
<dbReference type="GO" id="GO:0016747">
    <property type="term" value="F:acyltransferase activity, transferring groups other than amino-acyl groups"/>
    <property type="evidence" value="ECO:0007669"/>
    <property type="project" value="InterPro"/>
</dbReference>
<sequence>MNKKTRIIFRADGNSRIGLGHVTRSLALVHMLRREFECVFAIQSPDQALQERIREVCDGIIVLPPAEPDADRFVHELDAYVSEEEIVVLDGYTFGTAYQQNLKSRGAALVCIDDIHAYPFVADAVINQAGGVSPERYDTAPYTRLLLGPHYALLRPAFLRSAKASRPLPEGELRVLVCMGGADPDNHTLQALETLLAIPTVKHIEVVVGSAYTYLHELKQQLKNYTQTKLHRDLSAENLRRLMTNCHAAVTSASGISYEYAAVGGALFVKQTVDNQAGMYQFLTSTGIARYYNSLSQVLQQGISQQEFESQVATQRQYFDGKSPERLLEVFRKLGLATSLKLRKVISEDLQLLFEWANDPEVRRHSFNPEPILLEDHTRWFQTKLDNPDAMLYLAEADGKPAAHIRFDLNQGIATISYLIGADFRGKGLGHTVLLKGIYQLLQNRPDVKSVVGLVEQQNTASVRSFEKAGFAYGEPDPAHPKAFRFIWQPKASE</sequence>
<reference evidence="5" key="1">
    <citation type="submission" date="2017-01" db="EMBL/GenBank/DDBJ databases">
        <authorList>
            <person name="Varghese N."/>
            <person name="Submissions S."/>
        </authorList>
    </citation>
    <scope>NUCLEOTIDE SEQUENCE [LARGE SCALE GENOMIC DNA]</scope>
    <source>
        <strain evidence="5">LP100</strain>
    </source>
</reference>
<name>A0A1R3WDM1_9BACT</name>
<dbReference type="Proteomes" id="UP000187181">
    <property type="component" value="Unassembled WGS sequence"/>
</dbReference>
<dbReference type="EMBL" id="FTPP01000001">
    <property type="protein sequence ID" value="SIT76215.1"/>
    <property type="molecule type" value="Genomic_DNA"/>
</dbReference>
<evidence type="ECO:0000313" key="5">
    <source>
        <dbReference type="Proteomes" id="UP000187181"/>
    </source>
</evidence>
<feature type="binding site" evidence="2">
    <location>
        <position position="155"/>
    </location>
    <ligand>
        <name>substrate</name>
    </ligand>
</feature>
<dbReference type="Gene3D" id="3.40.630.30">
    <property type="match status" value="1"/>
</dbReference>
<dbReference type="InterPro" id="IPR020023">
    <property type="entry name" value="PseG"/>
</dbReference>
<evidence type="ECO:0000313" key="4">
    <source>
        <dbReference type="EMBL" id="SIT76215.1"/>
    </source>
</evidence>
<keyword evidence="5" id="KW-1185">Reference proteome</keyword>
<dbReference type="NCBIfam" id="TIGR03590">
    <property type="entry name" value="PseG"/>
    <property type="match status" value="1"/>
</dbReference>
<gene>
    <name evidence="4" type="ORF">SAMN05444128_0306</name>
</gene>
<dbReference type="InterPro" id="IPR000182">
    <property type="entry name" value="GNAT_dom"/>
</dbReference>
<dbReference type="InterPro" id="IPR016181">
    <property type="entry name" value="Acyl_CoA_acyltransferase"/>
</dbReference>
<keyword evidence="4" id="KW-0378">Hydrolase</keyword>
<dbReference type="Gene3D" id="3.40.50.2000">
    <property type="entry name" value="Glycogen Phosphorylase B"/>
    <property type="match status" value="1"/>
</dbReference>
<dbReference type="Pfam" id="PF13302">
    <property type="entry name" value="Acetyltransf_3"/>
    <property type="match status" value="1"/>
</dbReference>
<dbReference type="OrthoDB" id="6290225at2"/>
<accession>A0A1R3WDM1</accession>
<dbReference type="AlphaFoldDB" id="A0A1R3WDM1"/>
<feature type="domain" description="N-acetyltransferase" evidence="3">
    <location>
        <begin position="340"/>
        <end position="491"/>
    </location>
</feature>
<dbReference type="PANTHER" id="PTHR43415:SF3">
    <property type="entry name" value="GNAT-FAMILY ACETYLTRANSFERASE"/>
    <property type="match status" value="1"/>
</dbReference>
<organism evidence="4 5">
    <name type="scientific">Pontibacter indicus</name>
    <dbReference type="NCBI Taxonomy" id="1317125"/>
    <lineage>
        <taxon>Bacteria</taxon>
        <taxon>Pseudomonadati</taxon>
        <taxon>Bacteroidota</taxon>
        <taxon>Cytophagia</taxon>
        <taxon>Cytophagales</taxon>
        <taxon>Hymenobacteraceae</taxon>
        <taxon>Pontibacter</taxon>
    </lineage>
</organism>
<dbReference type="PANTHER" id="PTHR43415">
    <property type="entry name" value="SPERMIDINE N(1)-ACETYLTRANSFERASE"/>
    <property type="match status" value="1"/>
</dbReference>
<dbReference type="SUPFAM" id="SSF53756">
    <property type="entry name" value="UDP-Glycosyltransferase/glycogen phosphorylase"/>
    <property type="match status" value="1"/>
</dbReference>
<proteinExistence type="predicted"/>
<evidence type="ECO:0000256" key="2">
    <source>
        <dbReference type="PIRSR" id="PIRSR620023-2"/>
    </source>
</evidence>
<evidence type="ECO:0000256" key="1">
    <source>
        <dbReference type="PIRSR" id="PIRSR620023-1"/>
    </source>
</evidence>
<dbReference type="Gene3D" id="3.40.50.11190">
    <property type="match status" value="1"/>
</dbReference>
<dbReference type="SUPFAM" id="SSF55729">
    <property type="entry name" value="Acyl-CoA N-acyltransferases (Nat)"/>
    <property type="match status" value="1"/>
</dbReference>
<evidence type="ECO:0000259" key="3">
    <source>
        <dbReference type="PROSITE" id="PS51186"/>
    </source>
</evidence>